<dbReference type="AlphaFoldDB" id="A0A448WSV7"/>
<dbReference type="PANTHER" id="PTHR20920:SF5">
    <property type="entry name" value="SMB DOMAIN-CONTAINING PROTEIN"/>
    <property type="match status" value="1"/>
</dbReference>
<evidence type="ECO:0000313" key="6">
    <source>
        <dbReference type="Proteomes" id="UP000784294"/>
    </source>
</evidence>
<evidence type="ECO:0000256" key="3">
    <source>
        <dbReference type="ARBA" id="ARBA00023180"/>
    </source>
</evidence>
<dbReference type="InterPro" id="IPR044004">
    <property type="entry name" value="TSP1_spondin_dom"/>
</dbReference>
<proteinExistence type="predicted"/>
<dbReference type="Proteomes" id="UP000784294">
    <property type="component" value="Unassembled WGS sequence"/>
</dbReference>
<dbReference type="EMBL" id="CAAALY010040837">
    <property type="protein sequence ID" value="VEL19265.1"/>
    <property type="molecule type" value="Genomic_DNA"/>
</dbReference>
<keyword evidence="3" id="KW-0325">Glycoprotein</keyword>
<evidence type="ECO:0000259" key="4">
    <source>
        <dbReference type="Pfam" id="PF19028"/>
    </source>
</evidence>
<dbReference type="PROSITE" id="PS50092">
    <property type="entry name" value="TSP1"/>
    <property type="match status" value="1"/>
</dbReference>
<gene>
    <name evidence="5" type="ORF">PXEA_LOCUS12705</name>
</gene>
<organism evidence="5 6">
    <name type="scientific">Protopolystoma xenopodis</name>
    <dbReference type="NCBI Taxonomy" id="117903"/>
    <lineage>
        <taxon>Eukaryota</taxon>
        <taxon>Metazoa</taxon>
        <taxon>Spiralia</taxon>
        <taxon>Lophotrochozoa</taxon>
        <taxon>Platyhelminthes</taxon>
        <taxon>Monogenea</taxon>
        <taxon>Polyopisthocotylea</taxon>
        <taxon>Polystomatidea</taxon>
        <taxon>Polystomatidae</taxon>
        <taxon>Protopolystoma</taxon>
    </lineage>
</organism>
<evidence type="ECO:0000256" key="2">
    <source>
        <dbReference type="ARBA" id="ARBA00023157"/>
    </source>
</evidence>
<dbReference type="InterPro" id="IPR039942">
    <property type="entry name" value="SBSPO"/>
</dbReference>
<dbReference type="SMART" id="SM00209">
    <property type="entry name" value="TSP1"/>
    <property type="match status" value="1"/>
</dbReference>
<feature type="domain" description="Spondin-like TSP1" evidence="4">
    <location>
        <begin position="12"/>
        <end position="63"/>
    </location>
</feature>
<sequence>MKMLSHTSAISCRVNTWSEWSPCDKQCGLGWQRRSRQVVQEAENGGETCPVLTEKKECRGENCPGRRFGRSDYSGLTYSQRIEGENLQFGMYTNCPYSPVGV</sequence>
<dbReference type="OrthoDB" id="98591at2759"/>
<dbReference type="Gene3D" id="2.20.100.10">
    <property type="entry name" value="Thrombospondin type-1 (TSP1) repeat"/>
    <property type="match status" value="1"/>
</dbReference>
<name>A0A448WSV7_9PLAT</name>
<comment type="caution">
    <text evidence="5">The sequence shown here is derived from an EMBL/GenBank/DDBJ whole genome shotgun (WGS) entry which is preliminary data.</text>
</comment>
<dbReference type="SUPFAM" id="SSF82895">
    <property type="entry name" value="TSP-1 type 1 repeat"/>
    <property type="match status" value="1"/>
</dbReference>
<keyword evidence="1" id="KW-0732">Signal</keyword>
<reference evidence="5" key="1">
    <citation type="submission" date="2018-11" db="EMBL/GenBank/DDBJ databases">
        <authorList>
            <consortium name="Pathogen Informatics"/>
        </authorList>
    </citation>
    <scope>NUCLEOTIDE SEQUENCE</scope>
</reference>
<evidence type="ECO:0000256" key="1">
    <source>
        <dbReference type="ARBA" id="ARBA00022729"/>
    </source>
</evidence>
<dbReference type="InterPro" id="IPR036383">
    <property type="entry name" value="TSP1_rpt_sf"/>
</dbReference>
<keyword evidence="6" id="KW-1185">Reference proteome</keyword>
<evidence type="ECO:0000313" key="5">
    <source>
        <dbReference type="EMBL" id="VEL19265.1"/>
    </source>
</evidence>
<dbReference type="Pfam" id="PF19028">
    <property type="entry name" value="TSP1_spondin"/>
    <property type="match status" value="1"/>
</dbReference>
<dbReference type="PANTHER" id="PTHR20920">
    <property type="entry name" value="RPE-SPONDIN"/>
    <property type="match status" value="1"/>
</dbReference>
<accession>A0A448WSV7</accession>
<dbReference type="InterPro" id="IPR000884">
    <property type="entry name" value="TSP1_rpt"/>
</dbReference>
<protein>
    <recommendedName>
        <fullName evidence="4">Spondin-like TSP1 domain-containing protein</fullName>
    </recommendedName>
</protein>
<keyword evidence="2" id="KW-1015">Disulfide bond</keyword>